<evidence type="ECO:0000259" key="6">
    <source>
        <dbReference type="Pfam" id="PF00496"/>
    </source>
</evidence>
<dbReference type="GO" id="GO:0015833">
    <property type="term" value="P:peptide transport"/>
    <property type="evidence" value="ECO:0007669"/>
    <property type="project" value="TreeGrafter"/>
</dbReference>
<evidence type="ECO:0000256" key="4">
    <source>
        <dbReference type="ARBA" id="ARBA00022729"/>
    </source>
</evidence>
<dbReference type="PANTHER" id="PTHR30290">
    <property type="entry name" value="PERIPLASMIC BINDING COMPONENT OF ABC TRANSPORTER"/>
    <property type="match status" value="1"/>
</dbReference>
<dbReference type="Proteomes" id="UP000248301">
    <property type="component" value="Unassembled WGS sequence"/>
</dbReference>
<dbReference type="InterPro" id="IPR000914">
    <property type="entry name" value="SBP_5_dom"/>
</dbReference>
<comment type="caution">
    <text evidence="7">The sequence shown here is derived from an EMBL/GenBank/DDBJ whole genome shotgun (WGS) entry which is preliminary data.</text>
</comment>
<dbReference type="Gene3D" id="3.90.76.10">
    <property type="entry name" value="Dipeptide-binding Protein, Domain 1"/>
    <property type="match status" value="1"/>
</dbReference>
<feature type="domain" description="Solute-binding protein family 5" evidence="6">
    <location>
        <begin position="84"/>
        <end position="438"/>
    </location>
</feature>
<dbReference type="EMBL" id="NKUF01000017">
    <property type="protein sequence ID" value="PYD63050.1"/>
    <property type="molecule type" value="Genomic_DNA"/>
</dbReference>
<feature type="signal peptide" evidence="5">
    <location>
        <begin position="1"/>
        <end position="37"/>
    </location>
</feature>
<dbReference type="SUPFAM" id="SSF53850">
    <property type="entry name" value="Periplasmic binding protein-like II"/>
    <property type="match status" value="1"/>
</dbReference>
<organism evidence="7 8">
    <name type="scientific">Gluconacetobacter entanii</name>
    <dbReference type="NCBI Taxonomy" id="108528"/>
    <lineage>
        <taxon>Bacteria</taxon>
        <taxon>Pseudomonadati</taxon>
        <taxon>Pseudomonadota</taxon>
        <taxon>Alphaproteobacteria</taxon>
        <taxon>Acetobacterales</taxon>
        <taxon>Acetobacteraceae</taxon>
        <taxon>Gluconacetobacter</taxon>
    </lineage>
</organism>
<sequence>MGDRGRHMTCQYRLPLLRTTIIACIGMLATTLPPASAAQVSGGLSVMQTEPPRSMDPADQVATDTSSILTAMYEGLVRAGADGTIHPLLATTWTHDTQGMTWDFVLRRNVRFHDGHPMTAGDVVRSFRRLLDRNAPLAGSSRFMAVVDAVTTTDDDMTVRFHLRRPYPDFLLLLSFSQAFVTSPYAGASLSRHADGTGPFRFEEWKSSEYVTQSRNPEYWGTPPEITSVRWIWSAEPSVMDMSLHTGDSDIVSDLPALYAQQMQGDPRFVIHDDANGPLYWIAINMDRRAGSDLRIRQALNYATDRQALVHALLRDRGQPARSPLQPVSPYFVSYAPDPQYDPQRARALLSEAGLGTGLTFSLAVQEMDEPIAEALQDMWKKSGITLHISRLEGGVYASEAFAGPAQKEALQLDGVLASWSSGFIADMQLRPLFYSGSAAPAGANLGFFHDPDVDALINAGAVETSGENRKAIYAKVQQMIMHDAPAVLIYTRDTLVGMRADISGLVVRPDGALDITHVTRNRQSRS</sequence>
<dbReference type="Gene3D" id="3.10.105.10">
    <property type="entry name" value="Dipeptide-binding Protein, Domain 3"/>
    <property type="match status" value="1"/>
</dbReference>
<dbReference type="OrthoDB" id="9773508at2"/>
<evidence type="ECO:0000256" key="2">
    <source>
        <dbReference type="ARBA" id="ARBA00005695"/>
    </source>
</evidence>
<keyword evidence="7" id="KW-0808">Transferase</keyword>
<proteinExistence type="inferred from homology"/>
<gene>
    <name evidence="7" type="ORF">CFR72_08970</name>
</gene>
<dbReference type="GO" id="GO:0043190">
    <property type="term" value="C:ATP-binding cassette (ABC) transporter complex"/>
    <property type="evidence" value="ECO:0007669"/>
    <property type="project" value="InterPro"/>
</dbReference>
<dbReference type="PIRSF" id="PIRSF002741">
    <property type="entry name" value="MppA"/>
    <property type="match status" value="1"/>
</dbReference>
<evidence type="ECO:0000313" key="8">
    <source>
        <dbReference type="Proteomes" id="UP000248301"/>
    </source>
</evidence>
<dbReference type="InterPro" id="IPR030678">
    <property type="entry name" value="Peptide/Ni-bd"/>
</dbReference>
<keyword evidence="3" id="KW-0813">Transport</keyword>
<feature type="chain" id="PRO_5016447766" evidence="5">
    <location>
        <begin position="38"/>
        <end position="527"/>
    </location>
</feature>
<protein>
    <submittedName>
        <fullName evidence="7">Glycosyl transferase</fullName>
    </submittedName>
</protein>
<evidence type="ECO:0000313" key="7">
    <source>
        <dbReference type="EMBL" id="PYD63050.1"/>
    </source>
</evidence>
<reference evidence="7 8" key="1">
    <citation type="submission" date="2017-07" db="EMBL/GenBank/DDBJ databases">
        <title>A draft genome sequence of Gluconacetobacter entanii LTH 4560.</title>
        <authorList>
            <person name="Skraban J."/>
            <person name="Cleenwerck I."/>
            <person name="Vandamme P."/>
            <person name="Trcek J."/>
        </authorList>
    </citation>
    <scope>NUCLEOTIDE SEQUENCE [LARGE SCALE GENOMIC DNA]</scope>
    <source>
        <strain evidence="7 8">LTH 4560</strain>
    </source>
</reference>
<dbReference type="GO" id="GO:0016740">
    <property type="term" value="F:transferase activity"/>
    <property type="evidence" value="ECO:0007669"/>
    <property type="project" value="UniProtKB-KW"/>
</dbReference>
<comment type="subcellular location">
    <subcellularLocation>
        <location evidence="1">Periplasm</location>
    </subcellularLocation>
</comment>
<name>A0A318PRF5_9PROT</name>
<dbReference type="CDD" id="cd00995">
    <property type="entry name" value="PBP2_NikA_DppA_OppA_like"/>
    <property type="match status" value="1"/>
</dbReference>
<accession>A0A318PRF5</accession>
<dbReference type="GO" id="GO:0030288">
    <property type="term" value="C:outer membrane-bounded periplasmic space"/>
    <property type="evidence" value="ECO:0007669"/>
    <property type="project" value="UniProtKB-ARBA"/>
</dbReference>
<dbReference type="RefSeq" id="WP_110913646.1">
    <property type="nucleotide sequence ID" value="NZ_NKUF01000017.1"/>
</dbReference>
<dbReference type="Pfam" id="PF00496">
    <property type="entry name" value="SBP_bac_5"/>
    <property type="match status" value="1"/>
</dbReference>
<evidence type="ECO:0000256" key="1">
    <source>
        <dbReference type="ARBA" id="ARBA00004418"/>
    </source>
</evidence>
<dbReference type="AlphaFoldDB" id="A0A318PRF5"/>
<evidence type="ECO:0000256" key="3">
    <source>
        <dbReference type="ARBA" id="ARBA00022448"/>
    </source>
</evidence>
<evidence type="ECO:0000256" key="5">
    <source>
        <dbReference type="SAM" id="SignalP"/>
    </source>
</evidence>
<dbReference type="InterPro" id="IPR039424">
    <property type="entry name" value="SBP_5"/>
</dbReference>
<dbReference type="PANTHER" id="PTHR30290:SF9">
    <property type="entry name" value="OLIGOPEPTIDE-BINDING PROTEIN APPA"/>
    <property type="match status" value="1"/>
</dbReference>
<dbReference type="Gene3D" id="3.40.190.10">
    <property type="entry name" value="Periplasmic binding protein-like II"/>
    <property type="match status" value="1"/>
</dbReference>
<comment type="similarity">
    <text evidence="2">Belongs to the bacterial solute-binding protein 5 family.</text>
</comment>
<dbReference type="GO" id="GO:1904680">
    <property type="term" value="F:peptide transmembrane transporter activity"/>
    <property type="evidence" value="ECO:0007669"/>
    <property type="project" value="TreeGrafter"/>
</dbReference>
<keyword evidence="4 5" id="KW-0732">Signal</keyword>